<feature type="domain" description="Fe/B12 periplasmic-binding" evidence="1">
    <location>
        <begin position="42"/>
        <end position="294"/>
    </location>
</feature>
<evidence type="ECO:0000259" key="1">
    <source>
        <dbReference type="PROSITE" id="PS50983"/>
    </source>
</evidence>
<sequence length="294" mass="29566">MTMQRPFLAASAHRRIAGALLLLLLLGWGALAPRGATAEPARIVALGGTVTEIVHALGAGDRLVARDTTSTFPPEARALPDVGYLRRLSPEGVLSVAPDLILATDGAGPVETIDVLRAAETGFVSVPEGYTPDAIAEKIAVIGAALGRPDAAEALMAEVAAGFAALGEAPAPARRVMFILSAQGGRLMVAGADTGADGLIALAGGTNVFAGLEGYKPVSDEAVIAAAPDLILLMETGPQHGLDDAALLALPALASTPAGRSGAILRMDGLLATGFGPRTPQAVRTLRSALAGIG</sequence>
<dbReference type="Pfam" id="PF01497">
    <property type="entry name" value="Peripla_BP_2"/>
    <property type="match status" value="1"/>
</dbReference>
<dbReference type="EMBL" id="FOYI01000007">
    <property type="protein sequence ID" value="SFR12705.1"/>
    <property type="molecule type" value="Genomic_DNA"/>
</dbReference>
<gene>
    <name evidence="2" type="ORF">SAMN04515673_107108</name>
</gene>
<dbReference type="STRING" id="871652.SAMN04515673_107108"/>
<organism evidence="2 3">
    <name type="scientific">Poseidonocella sedimentorum</name>
    <dbReference type="NCBI Taxonomy" id="871652"/>
    <lineage>
        <taxon>Bacteria</taxon>
        <taxon>Pseudomonadati</taxon>
        <taxon>Pseudomonadota</taxon>
        <taxon>Alphaproteobacteria</taxon>
        <taxon>Rhodobacterales</taxon>
        <taxon>Roseobacteraceae</taxon>
        <taxon>Poseidonocella</taxon>
    </lineage>
</organism>
<dbReference type="PANTHER" id="PTHR30535">
    <property type="entry name" value="VITAMIN B12-BINDING PROTEIN"/>
    <property type="match status" value="1"/>
</dbReference>
<dbReference type="InterPro" id="IPR002491">
    <property type="entry name" value="ABC_transptr_periplasmic_BD"/>
</dbReference>
<dbReference type="RefSeq" id="WP_245759634.1">
    <property type="nucleotide sequence ID" value="NZ_FOYI01000007.1"/>
</dbReference>
<dbReference type="PANTHER" id="PTHR30535:SF4">
    <property type="entry name" value="HEMIN-BINDING PERIPLASMIC PROTEIN HMUT"/>
    <property type="match status" value="1"/>
</dbReference>
<protein>
    <submittedName>
        <fullName evidence="2">Iron complex transport system substrate-binding protein</fullName>
    </submittedName>
</protein>
<reference evidence="2 3" key="1">
    <citation type="submission" date="2016-10" db="EMBL/GenBank/DDBJ databases">
        <authorList>
            <person name="de Groot N.N."/>
        </authorList>
    </citation>
    <scope>NUCLEOTIDE SEQUENCE [LARGE SCALE GENOMIC DNA]</scope>
    <source>
        <strain evidence="3">KMM 9023,NRIC 0796,JCM 17311,KCTC 23692</strain>
    </source>
</reference>
<evidence type="ECO:0000313" key="3">
    <source>
        <dbReference type="Proteomes" id="UP000199302"/>
    </source>
</evidence>
<dbReference type="PROSITE" id="PS50983">
    <property type="entry name" value="FE_B12_PBP"/>
    <property type="match status" value="1"/>
</dbReference>
<dbReference type="AlphaFoldDB" id="A0A1I6E4M5"/>
<evidence type="ECO:0000313" key="2">
    <source>
        <dbReference type="EMBL" id="SFR12705.1"/>
    </source>
</evidence>
<name>A0A1I6E4M5_9RHOB</name>
<proteinExistence type="predicted"/>
<dbReference type="SUPFAM" id="SSF53807">
    <property type="entry name" value="Helical backbone' metal receptor"/>
    <property type="match status" value="1"/>
</dbReference>
<accession>A0A1I6E4M5</accession>
<dbReference type="Gene3D" id="3.40.50.1980">
    <property type="entry name" value="Nitrogenase molybdenum iron protein domain"/>
    <property type="match status" value="2"/>
</dbReference>
<keyword evidence="3" id="KW-1185">Reference proteome</keyword>
<dbReference type="InterPro" id="IPR050902">
    <property type="entry name" value="ABC_Transporter_SBP"/>
</dbReference>
<dbReference type="Proteomes" id="UP000199302">
    <property type="component" value="Unassembled WGS sequence"/>
</dbReference>